<dbReference type="EMBL" id="VOIH02000003">
    <property type="protein sequence ID" value="KAF3452228.1"/>
    <property type="molecule type" value="Genomic_DNA"/>
</dbReference>
<keyword evidence="3" id="KW-1185">Reference proteome</keyword>
<keyword evidence="1" id="KW-0472">Membrane</keyword>
<keyword evidence="1" id="KW-0812">Transmembrane</keyword>
<evidence type="ECO:0000313" key="2">
    <source>
        <dbReference type="EMBL" id="KAF3452228.1"/>
    </source>
</evidence>
<dbReference type="AlphaFoldDB" id="A0A8K0MNJ4"/>
<proteinExistence type="predicted"/>
<sequence>MLAAITFWLGSLQIGTLIGIALVFILLKKCAVSGSSLVRAWLMAGSNPIALVESTVNAWNGIDAQGQIADKKECLTLLGEKGYSGFPPSRTGGIKIASKTRLLACPLGCKEKDFSVTGYFHLLQLCRWSPPVFSQAAPEPKIRLPSSKLKGKDHIPTVKLKANERRSEGEKSSMLELAQGAFPSSWLCEVSAVSLVVASILTCLARRIEMNMLLARRHFCTRERPGFVLSAIEQSSTGENCGGRGVRYMPLAPSFPGDLGPWDQWTEFLRPMKTDVKPLLSDRYQAELNSWRGYAMKGIGRRLLTPRMDCLANKLVGIIVGLRKLFTQRAPPSGHEKRDAEAIKQSMPDLVEDWVKVPCQRNLRKEGIKEWMCRGPVAASLCNLLYAEKRLYKNRLLWD</sequence>
<organism evidence="2 3">
    <name type="scientific">Rhamnella rubrinervis</name>
    <dbReference type="NCBI Taxonomy" id="2594499"/>
    <lineage>
        <taxon>Eukaryota</taxon>
        <taxon>Viridiplantae</taxon>
        <taxon>Streptophyta</taxon>
        <taxon>Embryophyta</taxon>
        <taxon>Tracheophyta</taxon>
        <taxon>Spermatophyta</taxon>
        <taxon>Magnoliopsida</taxon>
        <taxon>eudicotyledons</taxon>
        <taxon>Gunneridae</taxon>
        <taxon>Pentapetalae</taxon>
        <taxon>rosids</taxon>
        <taxon>fabids</taxon>
        <taxon>Rosales</taxon>
        <taxon>Rhamnaceae</taxon>
        <taxon>rhamnoid group</taxon>
        <taxon>Rhamneae</taxon>
        <taxon>Rhamnella</taxon>
    </lineage>
</organism>
<comment type="caution">
    <text evidence="2">The sequence shown here is derived from an EMBL/GenBank/DDBJ whole genome shotgun (WGS) entry which is preliminary data.</text>
</comment>
<evidence type="ECO:0000256" key="1">
    <source>
        <dbReference type="SAM" id="Phobius"/>
    </source>
</evidence>
<evidence type="ECO:0000313" key="3">
    <source>
        <dbReference type="Proteomes" id="UP000796880"/>
    </source>
</evidence>
<dbReference type="PROSITE" id="PS50276">
    <property type="entry name" value="PANCREATIC_HORMONE_2"/>
    <property type="match status" value="1"/>
</dbReference>
<dbReference type="Proteomes" id="UP000796880">
    <property type="component" value="Unassembled WGS sequence"/>
</dbReference>
<name>A0A8K0MNJ4_9ROSA</name>
<gene>
    <name evidence="2" type="ORF">FNV43_RR08326</name>
</gene>
<protein>
    <submittedName>
        <fullName evidence="2">Uncharacterized protein</fullName>
    </submittedName>
</protein>
<accession>A0A8K0MNJ4</accession>
<keyword evidence="1" id="KW-1133">Transmembrane helix</keyword>
<reference evidence="2" key="1">
    <citation type="submission" date="2020-03" db="EMBL/GenBank/DDBJ databases">
        <title>A high-quality chromosome-level genome assembly of a woody plant with both climbing and erect habits, Rhamnella rubrinervis.</title>
        <authorList>
            <person name="Lu Z."/>
            <person name="Yang Y."/>
            <person name="Zhu X."/>
            <person name="Sun Y."/>
        </authorList>
    </citation>
    <scope>NUCLEOTIDE SEQUENCE</scope>
    <source>
        <strain evidence="2">BYM</strain>
        <tissue evidence="2">Leaf</tissue>
    </source>
</reference>
<feature type="transmembrane region" description="Helical" evidence="1">
    <location>
        <begin position="6"/>
        <end position="27"/>
    </location>
</feature>